<evidence type="ECO:0000313" key="4">
    <source>
        <dbReference type="EMBL" id="BAY82758.1"/>
    </source>
</evidence>
<dbReference type="GO" id="GO:0008477">
    <property type="term" value="F:purine nucleosidase activity"/>
    <property type="evidence" value="ECO:0007669"/>
    <property type="project" value="TreeGrafter"/>
</dbReference>
<sequence>MTKIIFDTDPGGDDAFALLWLQSLAKQGLLELIAVTTAEGNINSKLTFINASKVLSLGGFEQVELGRGVTVKNLQADDAAHIHGMDGMGNISNNLPAAKHDFEKAVYSDDLIIDKLNAYPGEITILAVGPLTNLAAAETKNPGILEKAKEIVIMGGAFKVPGNVTTHAEFNIYYNPEAAAKVLSSCNDTVVLPLDITEKLLFTPEMAEDIMSNSQNSLTQFISDLCGFMTEANLRYRQTKGVKGFLVHDGATIAYLFYPETLLFCRAKVEVETQGKHTLGKTFFDERFTAKTDANSWVALQVDTEGLLASLLEDIKFLCMN</sequence>
<dbReference type="EMBL" id="AP018227">
    <property type="protein sequence ID" value="BAY82758.1"/>
    <property type="molecule type" value="Genomic_DNA"/>
</dbReference>
<keyword evidence="2" id="KW-0326">Glycosidase</keyword>
<dbReference type="SUPFAM" id="SSF53590">
    <property type="entry name" value="Nucleoside hydrolase"/>
    <property type="match status" value="1"/>
</dbReference>
<evidence type="ECO:0000313" key="5">
    <source>
        <dbReference type="Proteomes" id="UP000218418"/>
    </source>
</evidence>
<dbReference type="AlphaFoldDB" id="A0A1Z4LNU4"/>
<dbReference type="Gene3D" id="3.90.245.10">
    <property type="entry name" value="Ribonucleoside hydrolase-like"/>
    <property type="match status" value="1"/>
</dbReference>
<dbReference type="PANTHER" id="PTHR12304:SF4">
    <property type="entry name" value="URIDINE NUCLEOSIDASE"/>
    <property type="match status" value="1"/>
</dbReference>
<dbReference type="GO" id="GO:0005829">
    <property type="term" value="C:cytosol"/>
    <property type="evidence" value="ECO:0007669"/>
    <property type="project" value="TreeGrafter"/>
</dbReference>
<protein>
    <submittedName>
        <fullName evidence="4">Inosine-uridine preferring nucleoside hydrolase superfamily protein</fullName>
    </submittedName>
</protein>
<dbReference type="OrthoDB" id="9797882at2"/>
<dbReference type="GO" id="GO:0006152">
    <property type="term" value="P:purine nucleoside catabolic process"/>
    <property type="evidence" value="ECO:0007669"/>
    <property type="project" value="TreeGrafter"/>
</dbReference>
<evidence type="ECO:0000259" key="3">
    <source>
        <dbReference type="Pfam" id="PF01156"/>
    </source>
</evidence>
<dbReference type="InterPro" id="IPR001910">
    <property type="entry name" value="Inosine/uridine_hydrolase_dom"/>
</dbReference>
<keyword evidence="1 4" id="KW-0378">Hydrolase</keyword>
<evidence type="ECO:0000256" key="1">
    <source>
        <dbReference type="ARBA" id="ARBA00022801"/>
    </source>
</evidence>
<keyword evidence="5" id="KW-1185">Reference proteome</keyword>
<gene>
    <name evidence="4" type="ORF">NIES267_22420</name>
</gene>
<evidence type="ECO:0000256" key="2">
    <source>
        <dbReference type="ARBA" id="ARBA00023295"/>
    </source>
</evidence>
<proteinExistence type="predicted"/>
<dbReference type="Proteomes" id="UP000218418">
    <property type="component" value="Chromosome"/>
</dbReference>
<feature type="domain" description="Inosine/uridine-preferring nucleoside hydrolase" evidence="3">
    <location>
        <begin position="4"/>
        <end position="307"/>
    </location>
</feature>
<dbReference type="InterPro" id="IPR023186">
    <property type="entry name" value="IUNH"/>
</dbReference>
<dbReference type="InterPro" id="IPR036452">
    <property type="entry name" value="Ribo_hydro-like"/>
</dbReference>
<name>A0A1Z4LNU4_9CYAN</name>
<dbReference type="Pfam" id="PF01156">
    <property type="entry name" value="IU_nuc_hydro"/>
    <property type="match status" value="1"/>
</dbReference>
<dbReference type="PANTHER" id="PTHR12304">
    <property type="entry name" value="INOSINE-URIDINE PREFERRING NUCLEOSIDE HYDROLASE"/>
    <property type="match status" value="1"/>
</dbReference>
<organism evidence="4 5">
    <name type="scientific">Calothrix parasitica NIES-267</name>
    <dbReference type="NCBI Taxonomy" id="1973488"/>
    <lineage>
        <taxon>Bacteria</taxon>
        <taxon>Bacillati</taxon>
        <taxon>Cyanobacteriota</taxon>
        <taxon>Cyanophyceae</taxon>
        <taxon>Nostocales</taxon>
        <taxon>Calotrichaceae</taxon>
        <taxon>Calothrix</taxon>
    </lineage>
</organism>
<accession>A0A1Z4LNU4</accession>
<reference evidence="4 5" key="1">
    <citation type="submission" date="2017-06" db="EMBL/GenBank/DDBJ databases">
        <title>Genome sequencing of cyanobaciteial culture collection at National Institute for Environmental Studies (NIES).</title>
        <authorList>
            <person name="Hirose Y."/>
            <person name="Shimura Y."/>
            <person name="Fujisawa T."/>
            <person name="Nakamura Y."/>
            <person name="Kawachi M."/>
        </authorList>
    </citation>
    <scope>NUCLEOTIDE SEQUENCE [LARGE SCALE GENOMIC DNA]</scope>
    <source>
        <strain evidence="4 5">NIES-267</strain>
    </source>
</reference>